<evidence type="ECO:0000313" key="7">
    <source>
        <dbReference type="EMBL" id="RED49193.1"/>
    </source>
</evidence>
<sequence length="211" mass="22620">MSELMLYGPGVLLVYTGFMLGIMSPGPNILAVMGTSMQVGRRQGCALALGVATGSFLWGGLTVSGLSAALAVYADLLIVIKVLGGLFLLWLAYKAFRSAAQRLEIKTQGLQENGLFRFYMRGLLIQMTNPKAAFSWIAIISLGMQPQAPLWVGVAIILGTGGLSIVGHMAYAYAFSTAPMVRLYARARRVIQAGFGLFFTFAGLKLLSSRL</sequence>
<keyword evidence="3 6" id="KW-0812">Transmembrane</keyword>
<feature type="transmembrane region" description="Helical" evidence="6">
    <location>
        <begin position="70"/>
        <end position="93"/>
    </location>
</feature>
<keyword evidence="4 6" id="KW-1133">Transmembrane helix</keyword>
<keyword evidence="8" id="KW-1185">Reference proteome</keyword>
<dbReference type="PANTHER" id="PTHR30086:SF21">
    <property type="entry name" value="TRANSPORT PROTEIN"/>
    <property type="match status" value="1"/>
</dbReference>
<dbReference type="GO" id="GO:0015171">
    <property type="term" value="F:amino acid transmembrane transporter activity"/>
    <property type="evidence" value="ECO:0007669"/>
    <property type="project" value="TreeGrafter"/>
</dbReference>
<evidence type="ECO:0000256" key="5">
    <source>
        <dbReference type="ARBA" id="ARBA00023136"/>
    </source>
</evidence>
<keyword evidence="2" id="KW-1003">Cell membrane</keyword>
<feature type="transmembrane region" description="Helical" evidence="6">
    <location>
        <begin position="45"/>
        <end position="64"/>
    </location>
</feature>
<protein>
    <submittedName>
        <fullName evidence="7">Threonine/homoserine/homoserine lactone efflux protein</fullName>
    </submittedName>
</protein>
<reference evidence="7 8" key="1">
    <citation type="submission" date="2018-07" db="EMBL/GenBank/DDBJ databases">
        <title>Genomic Encyclopedia of Type Strains, Phase III (KMG-III): the genomes of soil and plant-associated and newly described type strains.</title>
        <authorList>
            <person name="Whitman W."/>
        </authorList>
    </citation>
    <scope>NUCLEOTIDE SEQUENCE [LARGE SCALE GENOMIC DNA]</scope>
    <source>
        <strain evidence="7 8">CECT 8488</strain>
    </source>
</reference>
<proteinExistence type="predicted"/>
<name>A0A3D9HIB3_9PROT</name>
<dbReference type="PANTHER" id="PTHR30086">
    <property type="entry name" value="ARGININE EXPORTER PROTEIN ARGO"/>
    <property type="match status" value="1"/>
</dbReference>
<dbReference type="EMBL" id="QRDW01000006">
    <property type="protein sequence ID" value="RED49193.1"/>
    <property type="molecule type" value="Genomic_DNA"/>
</dbReference>
<feature type="transmembrane region" description="Helical" evidence="6">
    <location>
        <begin position="12"/>
        <end position="33"/>
    </location>
</feature>
<feature type="transmembrane region" description="Helical" evidence="6">
    <location>
        <begin position="150"/>
        <end position="175"/>
    </location>
</feature>
<dbReference type="InterPro" id="IPR001123">
    <property type="entry name" value="LeuE-type"/>
</dbReference>
<evidence type="ECO:0000256" key="6">
    <source>
        <dbReference type="SAM" id="Phobius"/>
    </source>
</evidence>
<organism evidence="7 8">
    <name type="scientific">Aestuariispira insulae</name>
    <dbReference type="NCBI Taxonomy" id="1461337"/>
    <lineage>
        <taxon>Bacteria</taxon>
        <taxon>Pseudomonadati</taxon>
        <taxon>Pseudomonadota</taxon>
        <taxon>Alphaproteobacteria</taxon>
        <taxon>Rhodospirillales</taxon>
        <taxon>Kiloniellaceae</taxon>
        <taxon>Aestuariispira</taxon>
    </lineage>
</organism>
<keyword evidence="5 6" id="KW-0472">Membrane</keyword>
<accession>A0A3D9HIB3</accession>
<dbReference type="AlphaFoldDB" id="A0A3D9HIB3"/>
<gene>
    <name evidence="7" type="ORF">DFP90_106171</name>
</gene>
<evidence type="ECO:0000256" key="3">
    <source>
        <dbReference type="ARBA" id="ARBA00022692"/>
    </source>
</evidence>
<comment type="caution">
    <text evidence="7">The sequence shown here is derived from an EMBL/GenBank/DDBJ whole genome shotgun (WGS) entry which is preliminary data.</text>
</comment>
<dbReference type="GO" id="GO:0005886">
    <property type="term" value="C:plasma membrane"/>
    <property type="evidence" value="ECO:0007669"/>
    <property type="project" value="UniProtKB-SubCell"/>
</dbReference>
<evidence type="ECO:0000256" key="4">
    <source>
        <dbReference type="ARBA" id="ARBA00022989"/>
    </source>
</evidence>
<dbReference type="Proteomes" id="UP000256845">
    <property type="component" value="Unassembled WGS sequence"/>
</dbReference>
<evidence type="ECO:0000256" key="2">
    <source>
        <dbReference type="ARBA" id="ARBA00022475"/>
    </source>
</evidence>
<dbReference type="OrthoDB" id="7346064at2"/>
<evidence type="ECO:0000256" key="1">
    <source>
        <dbReference type="ARBA" id="ARBA00004651"/>
    </source>
</evidence>
<feature type="transmembrane region" description="Helical" evidence="6">
    <location>
        <begin position="187"/>
        <end position="207"/>
    </location>
</feature>
<dbReference type="RefSeq" id="WP_115937388.1">
    <property type="nucleotide sequence ID" value="NZ_QRDW01000006.1"/>
</dbReference>
<comment type="subcellular location">
    <subcellularLocation>
        <location evidence="1">Cell membrane</location>
        <topology evidence="1">Multi-pass membrane protein</topology>
    </subcellularLocation>
</comment>
<evidence type="ECO:0000313" key="8">
    <source>
        <dbReference type="Proteomes" id="UP000256845"/>
    </source>
</evidence>
<dbReference type="Pfam" id="PF01810">
    <property type="entry name" value="LysE"/>
    <property type="match status" value="1"/>
</dbReference>